<keyword evidence="3" id="KW-0479">Metal-binding</keyword>
<keyword evidence="12" id="KW-1185">Reference proteome</keyword>
<keyword evidence="2" id="KW-0815">Transposition</keyword>
<keyword evidence="6" id="KW-0233">DNA recombination</keyword>
<keyword evidence="5" id="KW-0238">DNA-binding</keyword>
<keyword evidence="4" id="KW-0862">Zinc</keyword>
<dbReference type="Pfam" id="PF12323">
    <property type="entry name" value="HTH_OrfB_IS605"/>
    <property type="match status" value="1"/>
</dbReference>
<protein>
    <submittedName>
        <fullName evidence="11">RNA-guided endonuclease TnpB family protein</fullName>
    </submittedName>
</protein>
<comment type="similarity">
    <text evidence="1">In the C-terminal section; belongs to the transposase 35 family.</text>
</comment>
<reference evidence="11 12" key="1">
    <citation type="journal article" date="2020" name="Harmful Algae">
        <title>Molecular and morphological characterization of a novel dihydroanatoxin-a producing Microcoleus species (cyanobacteria) from the Russian River, California, USA.</title>
        <authorList>
            <person name="Conklin K.Y."/>
            <person name="Stancheva R."/>
            <person name="Otten T.G."/>
            <person name="Fadness R."/>
            <person name="Boyer G.L."/>
            <person name="Read B."/>
            <person name="Zhang X."/>
            <person name="Sheath R.G."/>
        </authorList>
    </citation>
    <scope>NUCLEOTIDE SEQUENCE [LARGE SCALE GENOMIC DNA]</scope>
    <source>
        <strain evidence="11 12">PTRS2</strain>
    </source>
</reference>
<dbReference type="InterPro" id="IPR010095">
    <property type="entry name" value="Cas12f1-like_TNB"/>
</dbReference>
<dbReference type="RefSeq" id="WP_340518385.1">
    <property type="nucleotide sequence ID" value="NZ_JBBLXS010000015.1"/>
</dbReference>
<dbReference type="InterPro" id="IPR001959">
    <property type="entry name" value="Transposase"/>
</dbReference>
<evidence type="ECO:0000259" key="10">
    <source>
        <dbReference type="Pfam" id="PF12323"/>
    </source>
</evidence>
<sequence length="403" mass="45409">MYQAYKFRIYPTTEQQTYFAGAFGCCRWFWNYSLNLCQQTYKDTGKGLSRSVIQGLLPNLKKEYPWLTNAYSQSLQVVALNLSNAYKNFFDKRGGFPRFKSKHGRQSISYPQNVKVGTSSIKLPIIGEVHCIIHRTLDGTVKTVTISQNTDGKYYASILVEDGLKTPESDTNGKAIGLDVGLIDFVVTSDGSKYANPKHLKKHSRNLKRKQQKLSRKQKGSKTRYKAKRLLARVHSKIQRVRVDFLHKLSRKIVDENQVIAVENLNVKGMVRNPCLAKAISDAGWGMFGTMLKYKAEKLGKIYIEIDRFFPSSKTCNNCLYKVSEMPLNLRHWDCPECHSRNDRDINAARNIRDEALRILALGTSAAANGRNVSQPGKTSVLLDAIPVEVGSPRHSVLARAGG</sequence>
<keyword evidence="11" id="KW-0255">Endonuclease</keyword>
<dbReference type="NCBIfam" id="NF040570">
    <property type="entry name" value="guided_TnpB"/>
    <property type="match status" value="1"/>
</dbReference>
<dbReference type="InterPro" id="IPR021027">
    <property type="entry name" value="Transposase_put_HTH"/>
</dbReference>
<evidence type="ECO:0000256" key="5">
    <source>
        <dbReference type="ARBA" id="ARBA00023125"/>
    </source>
</evidence>
<evidence type="ECO:0000313" key="12">
    <source>
        <dbReference type="Proteomes" id="UP001384579"/>
    </source>
</evidence>
<organism evidence="11 12">
    <name type="scientific">Microcoleus anatoxicus PTRS2</name>
    <dbReference type="NCBI Taxonomy" id="2705321"/>
    <lineage>
        <taxon>Bacteria</taxon>
        <taxon>Bacillati</taxon>
        <taxon>Cyanobacteriota</taxon>
        <taxon>Cyanophyceae</taxon>
        <taxon>Oscillatoriophycideae</taxon>
        <taxon>Oscillatoriales</taxon>
        <taxon>Microcoleaceae</taxon>
        <taxon>Microcoleus</taxon>
        <taxon>Microcoleus anatoxicus</taxon>
    </lineage>
</organism>
<dbReference type="PROSITE" id="PS51257">
    <property type="entry name" value="PROKAR_LIPOPROTEIN"/>
    <property type="match status" value="1"/>
</dbReference>
<accession>A0ABU8YH12</accession>
<dbReference type="GO" id="GO:0004519">
    <property type="term" value="F:endonuclease activity"/>
    <property type="evidence" value="ECO:0007669"/>
    <property type="project" value="UniProtKB-KW"/>
</dbReference>
<evidence type="ECO:0000256" key="2">
    <source>
        <dbReference type="ARBA" id="ARBA00022578"/>
    </source>
</evidence>
<evidence type="ECO:0000256" key="7">
    <source>
        <dbReference type="SAM" id="MobiDB-lite"/>
    </source>
</evidence>
<dbReference type="Pfam" id="PF01385">
    <property type="entry name" value="OrfB_IS605"/>
    <property type="match status" value="1"/>
</dbReference>
<proteinExistence type="inferred from homology"/>
<feature type="domain" description="Transposase putative helix-turn-helix" evidence="10">
    <location>
        <begin position="1"/>
        <end position="46"/>
    </location>
</feature>
<evidence type="ECO:0000256" key="1">
    <source>
        <dbReference type="ARBA" id="ARBA00008761"/>
    </source>
</evidence>
<evidence type="ECO:0000259" key="8">
    <source>
        <dbReference type="Pfam" id="PF01385"/>
    </source>
</evidence>
<keyword evidence="11" id="KW-0378">Hydrolase</keyword>
<feature type="domain" description="Probable transposase IS891/IS1136/IS1341" evidence="8">
    <location>
        <begin position="167"/>
        <end position="273"/>
    </location>
</feature>
<dbReference type="EMBL" id="JBBLXS010000015">
    <property type="protein sequence ID" value="MEK0183654.1"/>
    <property type="molecule type" value="Genomic_DNA"/>
</dbReference>
<feature type="domain" description="Cas12f1-like TNB" evidence="9">
    <location>
        <begin position="285"/>
        <end position="352"/>
    </location>
</feature>
<gene>
    <name evidence="11" type="ORF">WMG39_02200</name>
</gene>
<evidence type="ECO:0000256" key="3">
    <source>
        <dbReference type="ARBA" id="ARBA00022723"/>
    </source>
</evidence>
<dbReference type="NCBIfam" id="TIGR01766">
    <property type="entry name" value="IS200/IS605 family accessory protein TnpB-like domain"/>
    <property type="match status" value="1"/>
</dbReference>
<name>A0ABU8YH12_9CYAN</name>
<dbReference type="Pfam" id="PF07282">
    <property type="entry name" value="Cas12f1-like_TNB"/>
    <property type="match status" value="1"/>
</dbReference>
<evidence type="ECO:0000259" key="9">
    <source>
        <dbReference type="Pfam" id="PF07282"/>
    </source>
</evidence>
<evidence type="ECO:0000313" key="11">
    <source>
        <dbReference type="EMBL" id="MEK0183654.1"/>
    </source>
</evidence>
<keyword evidence="11" id="KW-0540">Nuclease</keyword>
<evidence type="ECO:0000256" key="6">
    <source>
        <dbReference type="ARBA" id="ARBA00023172"/>
    </source>
</evidence>
<dbReference type="Proteomes" id="UP001384579">
    <property type="component" value="Unassembled WGS sequence"/>
</dbReference>
<feature type="region of interest" description="Disordered" evidence="7">
    <location>
        <begin position="196"/>
        <end position="224"/>
    </location>
</feature>
<evidence type="ECO:0000256" key="4">
    <source>
        <dbReference type="ARBA" id="ARBA00022833"/>
    </source>
</evidence>
<comment type="caution">
    <text evidence="11">The sequence shown here is derived from an EMBL/GenBank/DDBJ whole genome shotgun (WGS) entry which is preliminary data.</text>
</comment>